<dbReference type="EMBL" id="CP062983">
    <property type="protein sequence ID" value="QPC83482.1"/>
    <property type="molecule type" value="Genomic_DNA"/>
</dbReference>
<sequence length="211" mass="21833">MDLGALLGFVFTLLIFSYLLGDNFLYRLAISVFVGLAAAFTSIVTFQSVIAPLWQSTSGYGETALLIVALLLAIMLLFKPLQSAASFTNLALAVLIGVGAAVAVVGAVAGTLIPLSLSTAGATSSEGLFEGFVIFLGVASSLVYFQYAARRRPDGVVVRGPIIRTIAIVGETFVMLTLGSVYGAAILTSLTVLVERLGFLVNFIASAIGGG</sequence>
<dbReference type="RefSeq" id="WP_195171549.1">
    <property type="nucleotide sequence ID" value="NZ_CP062983.1"/>
</dbReference>
<keyword evidence="1" id="KW-0472">Membrane</keyword>
<feature type="transmembrane region" description="Helical" evidence="1">
    <location>
        <begin position="32"/>
        <end position="54"/>
    </location>
</feature>
<gene>
    <name evidence="2" type="ORF">G4Y79_03615</name>
</gene>
<dbReference type="AlphaFoldDB" id="A0A7S8EAP0"/>
<dbReference type="KEGG" id="pmet:G4Y79_03615"/>
<keyword evidence="3" id="KW-1185">Reference proteome</keyword>
<protein>
    <submittedName>
        <fullName evidence="2">Uncharacterized protein</fullName>
    </submittedName>
</protein>
<name>A0A7S8EAP0_9CHLR</name>
<evidence type="ECO:0000256" key="1">
    <source>
        <dbReference type="SAM" id="Phobius"/>
    </source>
</evidence>
<feature type="transmembrane region" description="Helical" evidence="1">
    <location>
        <begin position="60"/>
        <end position="78"/>
    </location>
</feature>
<keyword evidence="1" id="KW-1133">Transmembrane helix</keyword>
<feature type="transmembrane region" description="Helical" evidence="1">
    <location>
        <begin position="6"/>
        <end position="25"/>
    </location>
</feature>
<feature type="transmembrane region" description="Helical" evidence="1">
    <location>
        <begin position="166"/>
        <end position="193"/>
    </location>
</feature>
<organism evidence="2 3">
    <name type="scientific">Phototrophicus methaneseepsis</name>
    <dbReference type="NCBI Taxonomy" id="2710758"/>
    <lineage>
        <taxon>Bacteria</taxon>
        <taxon>Bacillati</taxon>
        <taxon>Chloroflexota</taxon>
        <taxon>Candidatus Thermofontia</taxon>
        <taxon>Phototrophicales</taxon>
        <taxon>Phototrophicaceae</taxon>
        <taxon>Phototrophicus</taxon>
    </lineage>
</organism>
<feature type="transmembrane region" description="Helical" evidence="1">
    <location>
        <begin position="90"/>
        <end position="115"/>
    </location>
</feature>
<keyword evidence="1" id="KW-0812">Transmembrane</keyword>
<proteinExistence type="predicted"/>
<reference evidence="2 3" key="1">
    <citation type="submission" date="2020-02" db="EMBL/GenBank/DDBJ databases">
        <authorList>
            <person name="Zheng R.K."/>
            <person name="Sun C.M."/>
        </authorList>
    </citation>
    <scope>NUCLEOTIDE SEQUENCE [LARGE SCALE GENOMIC DNA]</scope>
    <source>
        <strain evidence="3">rifampicinis</strain>
    </source>
</reference>
<dbReference type="Proteomes" id="UP000594468">
    <property type="component" value="Chromosome"/>
</dbReference>
<feature type="transmembrane region" description="Helical" evidence="1">
    <location>
        <begin position="127"/>
        <end position="145"/>
    </location>
</feature>
<evidence type="ECO:0000313" key="2">
    <source>
        <dbReference type="EMBL" id="QPC83482.1"/>
    </source>
</evidence>
<accession>A0A7S8EAP0</accession>
<evidence type="ECO:0000313" key="3">
    <source>
        <dbReference type="Proteomes" id="UP000594468"/>
    </source>
</evidence>